<proteinExistence type="inferred from homology"/>
<dbReference type="Gene3D" id="1.10.238.260">
    <property type="match status" value="1"/>
</dbReference>
<dbReference type="Pfam" id="PF08502">
    <property type="entry name" value="LeuA_dimer"/>
    <property type="match status" value="1"/>
</dbReference>
<keyword evidence="12" id="KW-1185">Reference proteome</keyword>
<dbReference type="Proteomes" id="UP000293296">
    <property type="component" value="Chromosome"/>
</dbReference>
<evidence type="ECO:0000313" key="11">
    <source>
        <dbReference type="EMBL" id="QAZ67203.1"/>
    </source>
</evidence>
<feature type="domain" description="Pyruvate carboxyltransferase" evidence="10">
    <location>
        <begin position="4"/>
        <end position="267"/>
    </location>
</feature>
<keyword evidence="6" id="KW-0100">Branched-chain amino acid biosynthesis</keyword>
<dbReference type="SUPFAM" id="SSF110921">
    <property type="entry name" value="2-isopropylmalate synthase LeuA, allosteric (dimerisation) domain"/>
    <property type="match status" value="1"/>
</dbReference>
<organism evidence="11 12">
    <name type="scientific">Solidesulfovibrio carbinolicus</name>
    <dbReference type="NCBI Taxonomy" id="296842"/>
    <lineage>
        <taxon>Bacteria</taxon>
        <taxon>Pseudomonadati</taxon>
        <taxon>Thermodesulfobacteriota</taxon>
        <taxon>Desulfovibrionia</taxon>
        <taxon>Desulfovibrionales</taxon>
        <taxon>Desulfovibrionaceae</taxon>
        <taxon>Solidesulfovibrio</taxon>
    </lineage>
</organism>
<evidence type="ECO:0000256" key="4">
    <source>
        <dbReference type="ARBA" id="ARBA00022624"/>
    </source>
</evidence>
<dbReference type="CDD" id="cd07941">
    <property type="entry name" value="DRE_TIM_LeuA3"/>
    <property type="match status" value="1"/>
</dbReference>
<dbReference type="Pfam" id="PF00682">
    <property type="entry name" value="HMGL-like"/>
    <property type="match status" value="1"/>
</dbReference>
<dbReference type="PANTHER" id="PTHR43538">
    <property type="entry name" value="ALPHA-IPM SYNTHASE/HOMOCITRATE SYNTHASE"/>
    <property type="match status" value="1"/>
</dbReference>
<dbReference type="InterPro" id="IPR013785">
    <property type="entry name" value="Aldolase_TIM"/>
</dbReference>
<comment type="catalytic activity">
    <reaction evidence="7">
        <text>pyruvate + acetyl-CoA + H2O = (3R)-citramalate + CoA + H(+)</text>
        <dbReference type="Rhea" id="RHEA:19045"/>
        <dbReference type="ChEBI" id="CHEBI:15361"/>
        <dbReference type="ChEBI" id="CHEBI:15377"/>
        <dbReference type="ChEBI" id="CHEBI:15378"/>
        <dbReference type="ChEBI" id="CHEBI:30934"/>
        <dbReference type="ChEBI" id="CHEBI:57287"/>
        <dbReference type="ChEBI" id="CHEBI:57288"/>
        <dbReference type="EC" id="2.3.3.21"/>
    </reaction>
</comment>
<evidence type="ECO:0000256" key="7">
    <source>
        <dbReference type="ARBA" id="ARBA00048263"/>
    </source>
</evidence>
<dbReference type="RefSeq" id="WP_129351546.1">
    <property type="nucleotide sequence ID" value="NZ_CP026538.1"/>
</dbReference>
<dbReference type="OrthoDB" id="9803573at2"/>
<evidence type="ECO:0000256" key="2">
    <source>
        <dbReference type="ARBA" id="ARBA00006154"/>
    </source>
</evidence>
<sequence>MRRVFIYDTTLRDGTQAEDISLTTEDKLRIALKLDELGVAYIEGGWPGSNPTDKRFFQEVQNYSLKNAVIAAFGSTHAHRGTAATDPNLKALVESGAPVVTIFGKSWDIHVTEALGTTLPRNLELVGDSLAFLRPHVKELFFDAEHFFDGFAANPDYALAVLKKAHEAGADVLVLCDTNGGTLPGDFRRMVEAVTTALPGVAFGVHAHNDSGVAVANSIEGVVLGACQVQGTINGYGERCGNANLCSIIPSLTLKCGVACLPEGKLQLITPTAHFVSEMVNQAPPSNQPYVGDAAFAHKGGIHVSAVVKNPRTYEHITPETVGNARRVLLSDLSGQSNILYKAREFGFDLDKNDPFVLELLSTIKEREAMGYEYSAAEASYELLLNRVLGRARSYFTVTRYRVLDDNVYDRAGPITEATVMIKVGGRVKHTAASGMGPVNALDKAIRKALRGFYPRLAEMRLLDFKVRVLSGLKRDDCEPGGCGTASHVRVLVECGDAAKRWVTVGVSHNGIEASFQAMEDAINYKLFSDDKAKLTKALKG</sequence>
<evidence type="ECO:0000256" key="6">
    <source>
        <dbReference type="ARBA" id="ARBA00023304"/>
    </source>
</evidence>
<dbReference type="KEGG" id="dcb:C3Y92_08155"/>
<keyword evidence="3" id="KW-0028">Amino-acid biosynthesis</keyword>
<name>A0A4P6HJ41_9BACT</name>
<dbReference type="EMBL" id="CP026538">
    <property type="protein sequence ID" value="QAZ67203.1"/>
    <property type="molecule type" value="Genomic_DNA"/>
</dbReference>
<dbReference type="InterPro" id="IPR036230">
    <property type="entry name" value="LeuA_allosteric_dom_sf"/>
</dbReference>
<evidence type="ECO:0000259" key="10">
    <source>
        <dbReference type="PROSITE" id="PS50991"/>
    </source>
</evidence>
<dbReference type="PANTHER" id="PTHR43538:SF1">
    <property type="entry name" value="(R)-CITRAMALATE SYNTHASE"/>
    <property type="match status" value="1"/>
</dbReference>
<dbReference type="GO" id="GO:0009098">
    <property type="term" value="P:L-leucine biosynthetic process"/>
    <property type="evidence" value="ECO:0007669"/>
    <property type="project" value="InterPro"/>
</dbReference>
<protein>
    <recommendedName>
        <fullName evidence="8">Citramalate synthase</fullName>
        <ecNumber evidence="8">2.3.3.21</ecNumber>
    </recommendedName>
</protein>
<dbReference type="InterPro" id="IPR005675">
    <property type="entry name" value="Citramal_synthase"/>
</dbReference>
<dbReference type="InterPro" id="IPR054691">
    <property type="entry name" value="LeuA/HCS_post-cat"/>
</dbReference>
<dbReference type="SMART" id="SM00917">
    <property type="entry name" value="LeuA_dimer"/>
    <property type="match status" value="1"/>
</dbReference>
<evidence type="ECO:0000256" key="8">
    <source>
        <dbReference type="NCBIfam" id="TIGR00977"/>
    </source>
</evidence>
<dbReference type="Pfam" id="PF22617">
    <property type="entry name" value="HCS_D2"/>
    <property type="match status" value="1"/>
</dbReference>
<evidence type="ECO:0000313" key="12">
    <source>
        <dbReference type="Proteomes" id="UP000293296"/>
    </source>
</evidence>
<dbReference type="NCBIfam" id="TIGR00977">
    <property type="entry name" value="citramal_synth"/>
    <property type="match status" value="1"/>
</dbReference>
<dbReference type="GO" id="GO:0043714">
    <property type="term" value="F:(R)-citramalate synthase activity"/>
    <property type="evidence" value="ECO:0007669"/>
    <property type="project" value="UniProtKB-UniRule"/>
</dbReference>
<keyword evidence="5 9" id="KW-0808">Transferase</keyword>
<dbReference type="Gene3D" id="3.20.20.70">
    <property type="entry name" value="Aldolase class I"/>
    <property type="match status" value="1"/>
</dbReference>
<keyword evidence="4" id="KW-0412">Isoleucine biosynthesis</keyword>
<dbReference type="PROSITE" id="PS00815">
    <property type="entry name" value="AIPM_HOMOCIT_SYNTH_1"/>
    <property type="match status" value="1"/>
</dbReference>
<dbReference type="GO" id="GO:0009097">
    <property type="term" value="P:isoleucine biosynthetic process"/>
    <property type="evidence" value="ECO:0007669"/>
    <property type="project" value="UniProtKB-UniRule"/>
</dbReference>
<dbReference type="AlphaFoldDB" id="A0A4P6HJ41"/>
<dbReference type="PROSITE" id="PS00816">
    <property type="entry name" value="AIPM_HOMOCIT_SYNTH_2"/>
    <property type="match status" value="1"/>
</dbReference>
<evidence type="ECO:0000256" key="3">
    <source>
        <dbReference type="ARBA" id="ARBA00022605"/>
    </source>
</evidence>
<dbReference type="Gene3D" id="3.30.160.270">
    <property type="match status" value="1"/>
</dbReference>
<evidence type="ECO:0000256" key="1">
    <source>
        <dbReference type="ARBA" id="ARBA00004743"/>
    </source>
</evidence>
<dbReference type="UniPathway" id="UPA00047">
    <property type="reaction ID" value="UER00066"/>
</dbReference>
<dbReference type="InterPro" id="IPR002034">
    <property type="entry name" value="AIPM/Hcit_synth_CS"/>
</dbReference>
<accession>A0A4P6HJ41</accession>
<dbReference type="InterPro" id="IPR013709">
    <property type="entry name" value="2-isopropylmalate_synth_dimer"/>
</dbReference>
<dbReference type="SUPFAM" id="SSF51569">
    <property type="entry name" value="Aldolase"/>
    <property type="match status" value="1"/>
</dbReference>
<dbReference type="InterPro" id="IPR000891">
    <property type="entry name" value="PYR_CT"/>
</dbReference>
<comment type="similarity">
    <text evidence="2 9">Belongs to the alpha-IPM synthase/homocitrate synthase family.</text>
</comment>
<reference evidence="11 12" key="1">
    <citation type="submission" date="2018-02" db="EMBL/GenBank/DDBJ databases">
        <title>Genome sequence of Desulfovibrio carbinolicus DSM 3852.</title>
        <authorList>
            <person name="Wilbanks E."/>
            <person name="Skennerton C.T."/>
            <person name="Orphan V.J."/>
        </authorList>
    </citation>
    <scope>NUCLEOTIDE SEQUENCE [LARGE SCALE GENOMIC DNA]</scope>
    <source>
        <strain evidence="11 12">DSM 3852</strain>
    </source>
</reference>
<evidence type="ECO:0000256" key="5">
    <source>
        <dbReference type="ARBA" id="ARBA00022679"/>
    </source>
</evidence>
<dbReference type="PROSITE" id="PS50991">
    <property type="entry name" value="PYR_CT"/>
    <property type="match status" value="1"/>
</dbReference>
<dbReference type="GO" id="GO:0003852">
    <property type="term" value="F:2-isopropylmalate synthase activity"/>
    <property type="evidence" value="ECO:0007669"/>
    <property type="project" value="InterPro"/>
</dbReference>
<comment type="pathway">
    <text evidence="1">Amino-acid biosynthesis; L-isoleucine biosynthesis; 2-oxobutanoate from pyruvate: step 1/3.</text>
</comment>
<gene>
    <name evidence="11" type="ORF">C3Y92_08155</name>
</gene>
<evidence type="ECO:0000256" key="9">
    <source>
        <dbReference type="RuleBase" id="RU003523"/>
    </source>
</evidence>
<dbReference type="EC" id="2.3.3.21" evidence="8"/>